<keyword evidence="3" id="KW-0539">Nucleus</keyword>
<evidence type="ECO:0000256" key="2">
    <source>
        <dbReference type="ARBA" id="ARBA00006076"/>
    </source>
</evidence>
<feature type="compositionally biased region" description="Basic and acidic residues" evidence="4">
    <location>
        <begin position="80"/>
        <end position="93"/>
    </location>
</feature>
<comment type="similarity">
    <text evidence="2">Belongs to the SNU66/SART1 family.</text>
</comment>
<sequence length="731" mass="82316">MVKVEERRRDHDPDDRRKDRHRERDRDGDRDRSARSGKEYEKDASHDKARREDDGRRSDSRRKKAERNEDGGDAPSSMELEERIRRTREERLKKDRKAPGPIKSLAEQDEGDDLLGWVQKSKQLEEKRRREEEKARAAATARRLAEAEAEDEDSDDDQYDARHLAGLKVAHGLDKVMEGGAIVLTLKDTRILDERGDDVNDAGDELENVEIIEQKRRDDARKAAKKGNKYDEKFDEEWGGAKALLPQYDELKEQDGVVLDAEGGLDRKRMEEIQRKLAGAAAAEQGKESLLGGGQRVAAEYFTQEEMDKFKRPKEKKKKKLRKREKLDLDAMEEEAKAAGLGATDKGSRATRNVEDVEKERRKGEAAEREAAYVHALDKAETASRALKEEAAGAQLEEDDEEDDELVQSLERARQAALKAAPKGVEAVASRAIELAKKEPVVKPEPETDSGLVFTSTGEFVRGISLEETVRKEKNELFDDEDEEMKDAEEAEAKEEAGGWMEVTAQGGEKEEEEDEKLESISEEVVVGTGVAGALKLLQQRGALSDSVDWGGRNMDKKKGRLLGVVDESLLGVEKDPPKAAEKEEWPKDVQLIRHDRFGRVMTPKEAWRELNHHFHGMYPSKNKKEKEFKQFMEEKKLKQMNPGDTPAGSVQKMRDVQAKTASPYIVLSGSVKPGQTSDFRSGFAVAEKETFKPGELTPMLGDQKVQKFLGTKRKEGAGDMGPPPPKKPKM</sequence>
<organism evidence="5 6">
    <name type="scientific">Klebsormidium nitens</name>
    <name type="common">Green alga</name>
    <name type="synonym">Ulothrix nitens</name>
    <dbReference type="NCBI Taxonomy" id="105231"/>
    <lineage>
        <taxon>Eukaryota</taxon>
        <taxon>Viridiplantae</taxon>
        <taxon>Streptophyta</taxon>
        <taxon>Klebsormidiophyceae</taxon>
        <taxon>Klebsormidiales</taxon>
        <taxon>Klebsormidiaceae</taxon>
        <taxon>Klebsormidium</taxon>
    </lineage>
</organism>
<feature type="compositionally biased region" description="Basic and acidic residues" evidence="4">
    <location>
        <begin position="122"/>
        <end position="136"/>
    </location>
</feature>
<feature type="compositionally biased region" description="Basic and acidic residues" evidence="4">
    <location>
        <begin position="1"/>
        <end position="58"/>
    </location>
</feature>
<dbReference type="Pfam" id="PF03343">
    <property type="entry name" value="SART-1"/>
    <property type="match status" value="2"/>
</dbReference>
<evidence type="ECO:0000256" key="3">
    <source>
        <dbReference type="ARBA" id="ARBA00023242"/>
    </source>
</evidence>
<feature type="compositionally biased region" description="Acidic residues" evidence="4">
    <location>
        <begin position="147"/>
        <end position="158"/>
    </location>
</feature>
<evidence type="ECO:0000313" key="6">
    <source>
        <dbReference type="Proteomes" id="UP000054558"/>
    </source>
</evidence>
<dbReference type="OrthoDB" id="5583at2759"/>
<dbReference type="OMA" id="KRRDYTG"/>
<feature type="compositionally biased region" description="Acidic residues" evidence="4">
    <location>
        <begin position="478"/>
        <end position="493"/>
    </location>
</feature>
<feature type="compositionally biased region" description="Acidic residues" evidence="4">
    <location>
        <begin position="396"/>
        <end position="406"/>
    </location>
</feature>
<feature type="region of interest" description="Disordered" evidence="4">
    <location>
        <begin position="302"/>
        <end position="407"/>
    </location>
</feature>
<accession>A0A1Y1I047</accession>
<proteinExistence type="inferred from homology"/>
<feature type="compositionally biased region" description="Basic and acidic residues" evidence="4">
    <location>
        <begin position="325"/>
        <end position="337"/>
    </location>
</feature>
<gene>
    <name evidence="5" type="ORF">KFL_001830130</name>
</gene>
<feature type="compositionally biased region" description="Pro residues" evidence="4">
    <location>
        <begin position="722"/>
        <end position="731"/>
    </location>
</feature>
<name>A0A1Y1I047_KLENI</name>
<feature type="compositionally biased region" description="Basic and acidic residues" evidence="4">
    <location>
        <begin position="346"/>
        <end position="391"/>
    </location>
</feature>
<feature type="region of interest" description="Disordered" evidence="4">
    <location>
        <begin position="711"/>
        <end position="731"/>
    </location>
</feature>
<feature type="region of interest" description="Disordered" evidence="4">
    <location>
        <begin position="1"/>
        <end position="158"/>
    </location>
</feature>
<dbReference type="PANTHER" id="PTHR14152">
    <property type="entry name" value="SQUAMOUS CELL CARCINOMA ANTIGEN RECOGNISED BY CYTOTOXIC T LYMPHOCYTES"/>
    <property type="match status" value="1"/>
</dbReference>
<evidence type="ECO:0000256" key="4">
    <source>
        <dbReference type="SAM" id="MobiDB-lite"/>
    </source>
</evidence>
<evidence type="ECO:0000256" key="1">
    <source>
        <dbReference type="ARBA" id="ARBA00004123"/>
    </source>
</evidence>
<dbReference type="STRING" id="105231.A0A1Y1I047"/>
<evidence type="ECO:0000313" key="5">
    <source>
        <dbReference type="EMBL" id="GAQ84285.1"/>
    </source>
</evidence>
<keyword evidence="6" id="KW-1185">Reference proteome</keyword>
<dbReference type="EMBL" id="DF237132">
    <property type="protein sequence ID" value="GAQ84285.1"/>
    <property type="molecule type" value="Genomic_DNA"/>
</dbReference>
<dbReference type="AlphaFoldDB" id="A0A1Y1I047"/>
<dbReference type="Proteomes" id="UP000054558">
    <property type="component" value="Unassembled WGS sequence"/>
</dbReference>
<dbReference type="InterPro" id="IPR005011">
    <property type="entry name" value="SNU66/SART1"/>
</dbReference>
<feature type="compositionally biased region" description="Basic residues" evidence="4">
    <location>
        <begin position="311"/>
        <end position="324"/>
    </location>
</feature>
<feature type="region of interest" description="Disordered" evidence="4">
    <location>
        <begin position="472"/>
        <end position="521"/>
    </location>
</feature>
<dbReference type="PANTHER" id="PTHR14152:SF5">
    <property type="entry name" value="U4_U6.U5 TRI-SNRNP-ASSOCIATED PROTEIN 1"/>
    <property type="match status" value="1"/>
</dbReference>
<dbReference type="GO" id="GO:0046540">
    <property type="term" value="C:U4/U6 x U5 tri-snRNP complex"/>
    <property type="evidence" value="ECO:0000318"/>
    <property type="project" value="GO_Central"/>
</dbReference>
<dbReference type="GO" id="GO:0000481">
    <property type="term" value="P:maturation of 5S rRNA"/>
    <property type="evidence" value="ECO:0000318"/>
    <property type="project" value="GO_Central"/>
</dbReference>
<comment type="subcellular location">
    <subcellularLocation>
        <location evidence="1">Nucleus</location>
    </subcellularLocation>
</comment>
<reference evidence="5 6" key="1">
    <citation type="journal article" date="2014" name="Nat. Commun.">
        <title>Klebsormidium flaccidum genome reveals primary factors for plant terrestrial adaptation.</title>
        <authorList>
            <person name="Hori K."/>
            <person name="Maruyama F."/>
            <person name="Fujisawa T."/>
            <person name="Togashi T."/>
            <person name="Yamamoto N."/>
            <person name="Seo M."/>
            <person name="Sato S."/>
            <person name="Yamada T."/>
            <person name="Mori H."/>
            <person name="Tajima N."/>
            <person name="Moriyama T."/>
            <person name="Ikeuchi M."/>
            <person name="Watanabe M."/>
            <person name="Wada H."/>
            <person name="Kobayashi K."/>
            <person name="Saito M."/>
            <person name="Masuda T."/>
            <person name="Sasaki-Sekimoto Y."/>
            <person name="Mashiguchi K."/>
            <person name="Awai K."/>
            <person name="Shimojima M."/>
            <person name="Masuda S."/>
            <person name="Iwai M."/>
            <person name="Nobusawa T."/>
            <person name="Narise T."/>
            <person name="Kondo S."/>
            <person name="Saito H."/>
            <person name="Sato R."/>
            <person name="Murakawa M."/>
            <person name="Ihara Y."/>
            <person name="Oshima-Yamada Y."/>
            <person name="Ohtaka K."/>
            <person name="Satoh M."/>
            <person name="Sonobe K."/>
            <person name="Ishii M."/>
            <person name="Ohtani R."/>
            <person name="Kanamori-Sato M."/>
            <person name="Honoki R."/>
            <person name="Miyazaki D."/>
            <person name="Mochizuki H."/>
            <person name="Umetsu J."/>
            <person name="Higashi K."/>
            <person name="Shibata D."/>
            <person name="Kamiya Y."/>
            <person name="Sato N."/>
            <person name="Nakamura Y."/>
            <person name="Tabata S."/>
            <person name="Ida S."/>
            <person name="Kurokawa K."/>
            <person name="Ohta H."/>
        </authorList>
    </citation>
    <scope>NUCLEOTIDE SEQUENCE [LARGE SCALE GENOMIC DNA]</scope>
    <source>
        <strain evidence="5 6">NIES-2285</strain>
    </source>
</reference>
<dbReference type="GO" id="GO:0045292">
    <property type="term" value="P:mRNA cis splicing, via spliceosome"/>
    <property type="evidence" value="ECO:0000318"/>
    <property type="project" value="GO_Central"/>
</dbReference>
<protein>
    <submittedName>
        <fullName evidence="5">SART-1 family protein</fullName>
    </submittedName>
</protein>